<comment type="caution">
    <text evidence="3">The sequence shown here is derived from an EMBL/GenBank/DDBJ whole genome shotgun (WGS) entry which is preliminary data.</text>
</comment>
<dbReference type="Proteomes" id="UP001107960">
    <property type="component" value="Unassembled WGS sequence"/>
</dbReference>
<accession>A0A9Q3YXN2</accession>
<dbReference type="Proteomes" id="UP000603715">
    <property type="component" value="Unassembled WGS sequence"/>
</dbReference>
<dbReference type="RefSeq" id="WP_191179994.1">
    <property type="nucleotide sequence ID" value="NZ_JACXXP010000016.1"/>
</dbReference>
<protein>
    <recommendedName>
        <fullName evidence="6">Tetratricopeptide repeat protein</fullName>
    </recommendedName>
</protein>
<proteinExistence type="predicted"/>
<reference evidence="1" key="3">
    <citation type="submission" date="2024-05" db="EMBL/GenBank/DDBJ databases">
        <title>Description of novel Chryseobacterium sp. strain C-2.</title>
        <authorList>
            <person name="Saticioglu I.B."/>
        </authorList>
    </citation>
    <scope>NUCLEOTIDE SEQUENCE</scope>
    <source>
        <strain evidence="1">C-2</strain>
    </source>
</reference>
<gene>
    <name evidence="1" type="ORF">IEW27_12995</name>
    <name evidence="2" type="ORF">LNP80_12280</name>
    <name evidence="3" type="ORF">LNP80_22805</name>
</gene>
<evidence type="ECO:0000313" key="1">
    <source>
        <dbReference type="EMBL" id="MBD3905501.1"/>
    </source>
</evidence>
<dbReference type="SUPFAM" id="SSF48452">
    <property type="entry name" value="TPR-like"/>
    <property type="match status" value="1"/>
</dbReference>
<reference evidence="4" key="2">
    <citation type="submission" date="2023-07" db="EMBL/GenBank/DDBJ databases">
        <title>Description of novel Chryseobacterium sp. strain C-2.</title>
        <authorList>
            <person name="Saticioglu I.B."/>
        </authorList>
    </citation>
    <scope>NUCLEOTIDE SEQUENCE [LARGE SCALE GENOMIC DNA]</scope>
    <source>
        <strain evidence="4">C-2</strain>
    </source>
</reference>
<dbReference type="EMBL" id="JAJJML010000001">
    <property type="protein sequence ID" value="MCC9035023.1"/>
    <property type="molecule type" value="Genomic_DNA"/>
</dbReference>
<dbReference type="AlphaFoldDB" id="A0A9Q3YXN2"/>
<evidence type="ECO:0008006" key="6">
    <source>
        <dbReference type="Google" id="ProtNLM"/>
    </source>
</evidence>
<keyword evidence="4" id="KW-1185">Reference proteome</keyword>
<evidence type="ECO:0000313" key="3">
    <source>
        <dbReference type="EMBL" id="MCC9037045.1"/>
    </source>
</evidence>
<dbReference type="Gene3D" id="1.25.40.10">
    <property type="entry name" value="Tetratricopeptide repeat domain"/>
    <property type="match status" value="3"/>
</dbReference>
<sequence>MSGKIFIEQFRRLLNESREKNEFEFVNVLLGYKGMGGMMSLTHFYESQSLFQDMSALLTEDHENKNNVRIGLFLYSHFFEMDELYRVLGNLLNIMNGGHFKPFMFEDLEADELTPTEKIKELKEMSAGCGFSDLTDCIDELYSNKLRNSFFHSNYSIDGGEYLNTSRRHTIKIRGKERYSLNIETELYPLIMETIESAKFFFSEIQENKKSYTSNRAIEGNLSLPEPVMILGDAENGLIGWQSSSGSAMKITYQYGSPFLAAYNIRITPKMSGNELKLSEIVDKNKYAKNDSDLLKLEEEIMAENNSERIKQLAIPYYNAANNTKERAEKSENIYEKKALIKSAIEKYKKSLEFDPGLVRAMNNLAISEKELGDLDGQKTSYGDLAEKIAGLSNLADDFPEALLNAGHFSQIEAQETINGTDRKALYLKAIGFYERFLKEAVEKDDIIQRLGRCYWGASLVDNDTVLAHKALGYFEELIEIAPENIQHLLSVAAFLTDYAIIEKDECNEKEKRALAILEKADKLSPENGTILYRTGTTKSTVAEKEIDREAKELYLIESLDSFEKALPFDPSNTDILNNIGFAHVKLGWFYDDEKSESHFHKGIAYMNDLIKYHPELSNSYYNKASALVGLYEITESQNFLREAKEVTDYAQKKHPGSVDDIIKAIEKFWKEN</sequence>
<evidence type="ECO:0000313" key="4">
    <source>
        <dbReference type="Proteomes" id="UP000603715"/>
    </source>
</evidence>
<dbReference type="InterPro" id="IPR011990">
    <property type="entry name" value="TPR-like_helical_dom_sf"/>
</dbReference>
<evidence type="ECO:0000313" key="5">
    <source>
        <dbReference type="Proteomes" id="UP001107960"/>
    </source>
</evidence>
<name>A0A9Q3YXN2_9FLAO</name>
<dbReference type="EMBL" id="JACXXP010000016">
    <property type="protein sequence ID" value="MBD3905501.1"/>
    <property type="molecule type" value="Genomic_DNA"/>
</dbReference>
<organism evidence="3 5">
    <name type="scientific">Chryseobacterium muglaense</name>
    <dbReference type="NCBI Taxonomy" id="2893752"/>
    <lineage>
        <taxon>Bacteria</taxon>
        <taxon>Pseudomonadati</taxon>
        <taxon>Bacteroidota</taxon>
        <taxon>Flavobacteriia</taxon>
        <taxon>Flavobacteriales</taxon>
        <taxon>Weeksellaceae</taxon>
        <taxon>Chryseobacterium group</taxon>
        <taxon>Chryseobacterium</taxon>
    </lineage>
</organism>
<dbReference type="EMBL" id="JAJJML010000002">
    <property type="protein sequence ID" value="MCC9037045.1"/>
    <property type="molecule type" value="Genomic_DNA"/>
</dbReference>
<evidence type="ECO:0000313" key="2">
    <source>
        <dbReference type="EMBL" id="MCC9035023.1"/>
    </source>
</evidence>
<reference evidence="3" key="1">
    <citation type="submission" date="2021-11" db="EMBL/GenBank/DDBJ databases">
        <title>Description of novel Chryseobacterium species.</title>
        <authorList>
            <person name="Saticioglu I.B."/>
            <person name="Ay H."/>
            <person name="Altun S."/>
            <person name="Duman M."/>
        </authorList>
    </citation>
    <scope>NUCLEOTIDE SEQUENCE</scope>
    <source>
        <strain evidence="3">C-39</strain>
    </source>
</reference>